<gene>
    <name evidence="3" type="ORF">KL86CLO1_11097</name>
</gene>
<name>A0A212JHI1_9FIRM</name>
<dbReference type="Gene3D" id="3.30.565.40">
    <property type="entry name" value="Fervidobacterium nodosum Rt17-B1 like"/>
    <property type="match status" value="1"/>
</dbReference>
<evidence type="ECO:0000259" key="2">
    <source>
        <dbReference type="Pfam" id="PF13739"/>
    </source>
</evidence>
<accession>A0A212JHI1</accession>
<dbReference type="InterPro" id="IPR021729">
    <property type="entry name" value="DUF3298"/>
</dbReference>
<dbReference type="Pfam" id="PF11738">
    <property type="entry name" value="DUF3298"/>
    <property type="match status" value="1"/>
</dbReference>
<dbReference type="Pfam" id="PF13739">
    <property type="entry name" value="PdaC"/>
    <property type="match status" value="1"/>
</dbReference>
<feature type="domain" description="DUF3298" evidence="1">
    <location>
        <begin position="156"/>
        <end position="217"/>
    </location>
</feature>
<evidence type="ECO:0008006" key="4">
    <source>
        <dbReference type="Google" id="ProtNLM"/>
    </source>
</evidence>
<sequence length="222" mass="25646">MGRNKCKIESVNVEAGTWKQVLKCDGEPVLSFTLRWPKLPEDTAALRRIARYYRHAADRWRTRWETCLFSMACEELRHAREQSFPFRPWEAALDFTVTYNEKGLFSLYMDAYEYTGGAHGNTVRCGDAWDLNSGAPITLPMLFPKGSHWRRDSIAEVCKQIRQRIDSGDYVFLDGWQEAAASEFDPCRFYLTDEGAAVFYPLYTLAPYVEGILSFVVLPWPE</sequence>
<dbReference type="AlphaFoldDB" id="A0A212JHI1"/>
<proteinExistence type="predicted"/>
<dbReference type="InterPro" id="IPR037126">
    <property type="entry name" value="PdaC/RsiV-like_sf"/>
</dbReference>
<dbReference type="InterPro" id="IPR025303">
    <property type="entry name" value="PdaC"/>
</dbReference>
<evidence type="ECO:0000313" key="3">
    <source>
        <dbReference type="EMBL" id="SBV98870.1"/>
    </source>
</evidence>
<reference evidence="3" key="1">
    <citation type="submission" date="2016-04" db="EMBL/GenBank/DDBJ databases">
        <authorList>
            <person name="Evans L.H."/>
            <person name="Alamgir A."/>
            <person name="Owens N."/>
            <person name="Weber N.D."/>
            <person name="Virtaneva K."/>
            <person name="Barbian K."/>
            <person name="Babar A."/>
            <person name="Rosenke K."/>
        </authorList>
    </citation>
    <scope>NUCLEOTIDE SEQUENCE</scope>
    <source>
        <strain evidence="3">86</strain>
    </source>
</reference>
<evidence type="ECO:0000259" key="1">
    <source>
        <dbReference type="Pfam" id="PF11738"/>
    </source>
</evidence>
<feature type="domain" description="Deacetylase PdaC" evidence="2">
    <location>
        <begin position="28"/>
        <end position="122"/>
    </location>
</feature>
<organism evidence="3">
    <name type="scientific">uncultured Eubacteriales bacterium</name>
    <dbReference type="NCBI Taxonomy" id="172733"/>
    <lineage>
        <taxon>Bacteria</taxon>
        <taxon>Bacillati</taxon>
        <taxon>Bacillota</taxon>
        <taxon>Clostridia</taxon>
        <taxon>Eubacteriales</taxon>
        <taxon>environmental samples</taxon>
    </lineage>
</organism>
<dbReference type="EMBL" id="FLUN01000001">
    <property type="protein sequence ID" value="SBV98870.1"/>
    <property type="molecule type" value="Genomic_DNA"/>
</dbReference>
<protein>
    <recommendedName>
        <fullName evidence="4">DUF3298 domain-containing protein</fullName>
    </recommendedName>
</protein>
<dbReference type="Gene3D" id="3.90.640.20">
    <property type="entry name" value="Heat-shock cognate protein, ATPase"/>
    <property type="match status" value="1"/>
</dbReference>